<reference evidence="10 11" key="1">
    <citation type="submission" date="2024-05" db="EMBL/GenBank/DDBJ databases">
        <authorList>
            <person name="Liu Q."/>
            <person name="Xin Y.-H."/>
        </authorList>
    </citation>
    <scope>NUCLEOTIDE SEQUENCE [LARGE SCALE GENOMIC DNA]</scope>
    <source>
        <strain evidence="10 11">CGMCC 1.10181</strain>
    </source>
</reference>
<dbReference type="PANTHER" id="PTHR47245:SF2">
    <property type="entry name" value="PEPTIDYL-PROLYL CIS-TRANS ISOMERASE HP_0175-RELATED"/>
    <property type="match status" value="1"/>
</dbReference>
<evidence type="ECO:0000256" key="5">
    <source>
        <dbReference type="ARBA" id="ARBA00023110"/>
    </source>
</evidence>
<evidence type="ECO:0000259" key="9">
    <source>
        <dbReference type="PROSITE" id="PS50198"/>
    </source>
</evidence>
<protein>
    <recommendedName>
        <fullName evidence="4">Parvulin-like PPIase</fullName>
        <ecNumber evidence="3">5.2.1.8</ecNumber>
    </recommendedName>
    <alternativeName>
        <fullName evidence="6">Peptidyl-prolyl cis-trans isomerase plp</fullName>
    </alternativeName>
    <alternativeName>
        <fullName evidence="7">Rotamase plp</fullName>
    </alternativeName>
</protein>
<dbReference type="InterPro" id="IPR027304">
    <property type="entry name" value="Trigger_fact/SurA_dom_sf"/>
</dbReference>
<dbReference type="EC" id="5.2.1.8" evidence="3"/>
<dbReference type="PANTHER" id="PTHR47245">
    <property type="entry name" value="PEPTIDYLPROLYL ISOMERASE"/>
    <property type="match status" value="1"/>
</dbReference>
<dbReference type="EMBL" id="JBDIME010000003">
    <property type="protein sequence ID" value="MEN2788890.1"/>
    <property type="molecule type" value="Genomic_DNA"/>
</dbReference>
<evidence type="ECO:0000313" key="10">
    <source>
        <dbReference type="EMBL" id="MEN2788890.1"/>
    </source>
</evidence>
<dbReference type="PROSITE" id="PS01096">
    <property type="entry name" value="PPIC_PPIASE_1"/>
    <property type="match status" value="1"/>
</dbReference>
<dbReference type="Proteomes" id="UP001419910">
    <property type="component" value="Unassembled WGS sequence"/>
</dbReference>
<evidence type="ECO:0000256" key="1">
    <source>
        <dbReference type="ARBA" id="ARBA00000971"/>
    </source>
</evidence>
<comment type="similarity">
    <text evidence="2">Belongs to the PpiC/parvulin rotamase family.</text>
</comment>
<name>A0ABU9XZB4_9SPHN</name>
<keyword evidence="8 10" id="KW-0413">Isomerase</keyword>
<keyword evidence="5 8" id="KW-0697">Rotamase</keyword>
<evidence type="ECO:0000256" key="2">
    <source>
        <dbReference type="ARBA" id="ARBA00007656"/>
    </source>
</evidence>
<proteinExistence type="inferred from homology"/>
<comment type="caution">
    <text evidence="10">The sequence shown here is derived from an EMBL/GenBank/DDBJ whole genome shotgun (WGS) entry which is preliminary data.</text>
</comment>
<dbReference type="SUPFAM" id="SSF54534">
    <property type="entry name" value="FKBP-like"/>
    <property type="match status" value="1"/>
</dbReference>
<accession>A0ABU9XZB4</accession>
<dbReference type="InterPro" id="IPR000297">
    <property type="entry name" value="PPIase_PpiC"/>
</dbReference>
<evidence type="ECO:0000256" key="3">
    <source>
        <dbReference type="ARBA" id="ARBA00013194"/>
    </source>
</evidence>
<comment type="catalytic activity">
    <reaction evidence="1">
        <text>[protein]-peptidylproline (omega=180) = [protein]-peptidylproline (omega=0)</text>
        <dbReference type="Rhea" id="RHEA:16237"/>
        <dbReference type="Rhea" id="RHEA-COMP:10747"/>
        <dbReference type="Rhea" id="RHEA-COMP:10748"/>
        <dbReference type="ChEBI" id="CHEBI:83833"/>
        <dbReference type="ChEBI" id="CHEBI:83834"/>
        <dbReference type="EC" id="5.2.1.8"/>
    </reaction>
</comment>
<organism evidence="10 11">
    <name type="scientific">Sphingomonas oligophenolica</name>
    <dbReference type="NCBI Taxonomy" id="301154"/>
    <lineage>
        <taxon>Bacteria</taxon>
        <taxon>Pseudomonadati</taxon>
        <taxon>Pseudomonadota</taxon>
        <taxon>Alphaproteobacteria</taxon>
        <taxon>Sphingomonadales</taxon>
        <taxon>Sphingomonadaceae</taxon>
        <taxon>Sphingomonas</taxon>
    </lineage>
</organism>
<sequence>MRAIVVHGVEIPESLIAQEAQNHPGASIAASRKAAGHALATKALLLRRAGEIGLVAEPELDEDGREETAEAALVRAVLEAEIQVAPPTDAECRRVYDGQRARFRSPALYEAAHILIEPRSDADEDVALARATADRLSHMLTEGVRTFAELARDHSDCPSAATGGSLGQLQRGDLVAEVEDALLALAPGQVAAEPVRSRFGWHLLKLERLIEGRDLPFEIAAERIRLHLESRAWSVAAARYVVALAEDTQGKGVVATLDEEGGIRDGSGCLGDFIGDGAAAERLLPWLAAADPDVFRYLLEESSGSGVEPAKLVRAAIAEFVDRANDEQWTQLISASRNGTDPAQAAFATIMKTRFSGSHQGCTGGH</sequence>
<dbReference type="InterPro" id="IPR023058">
    <property type="entry name" value="PPIase_PpiC_CS"/>
</dbReference>
<evidence type="ECO:0000256" key="7">
    <source>
        <dbReference type="ARBA" id="ARBA00031484"/>
    </source>
</evidence>
<dbReference type="SUPFAM" id="SSF109998">
    <property type="entry name" value="Triger factor/SurA peptide-binding domain-like"/>
    <property type="match status" value="1"/>
</dbReference>
<evidence type="ECO:0000256" key="4">
    <source>
        <dbReference type="ARBA" id="ARBA00018370"/>
    </source>
</evidence>
<dbReference type="Gene3D" id="3.10.50.40">
    <property type="match status" value="1"/>
</dbReference>
<gene>
    <name evidence="10" type="ORF">ABC974_04565</name>
</gene>
<feature type="domain" description="PpiC" evidence="9">
    <location>
        <begin position="106"/>
        <end position="208"/>
    </location>
</feature>
<dbReference type="InterPro" id="IPR046357">
    <property type="entry name" value="PPIase_dom_sf"/>
</dbReference>
<evidence type="ECO:0000256" key="8">
    <source>
        <dbReference type="PROSITE-ProRule" id="PRU00278"/>
    </source>
</evidence>
<keyword evidence="11" id="KW-1185">Reference proteome</keyword>
<dbReference type="Pfam" id="PF00639">
    <property type="entry name" value="Rotamase"/>
    <property type="match status" value="1"/>
</dbReference>
<dbReference type="GO" id="GO:0016853">
    <property type="term" value="F:isomerase activity"/>
    <property type="evidence" value="ECO:0007669"/>
    <property type="project" value="UniProtKB-KW"/>
</dbReference>
<evidence type="ECO:0000256" key="6">
    <source>
        <dbReference type="ARBA" id="ARBA00030642"/>
    </source>
</evidence>
<evidence type="ECO:0000313" key="11">
    <source>
        <dbReference type="Proteomes" id="UP001419910"/>
    </source>
</evidence>
<dbReference type="PROSITE" id="PS50198">
    <property type="entry name" value="PPIC_PPIASE_2"/>
    <property type="match status" value="1"/>
</dbReference>
<dbReference type="RefSeq" id="WP_343891547.1">
    <property type="nucleotide sequence ID" value="NZ_BAAAEH010000047.1"/>
</dbReference>
<dbReference type="InterPro" id="IPR050245">
    <property type="entry name" value="PrsA_foldase"/>
</dbReference>